<feature type="domain" description="RNase H type-1" evidence="2">
    <location>
        <begin position="817"/>
        <end position="965"/>
    </location>
</feature>
<feature type="region of interest" description="Disordered" evidence="1">
    <location>
        <begin position="297"/>
        <end position="325"/>
    </location>
</feature>
<feature type="compositionally biased region" description="Polar residues" evidence="1">
    <location>
        <begin position="256"/>
        <end position="273"/>
    </location>
</feature>
<evidence type="ECO:0000259" key="2">
    <source>
        <dbReference type="PROSITE" id="PS50879"/>
    </source>
</evidence>
<dbReference type="InterPro" id="IPR002156">
    <property type="entry name" value="RNaseH_domain"/>
</dbReference>
<dbReference type="GO" id="GO:0003676">
    <property type="term" value="F:nucleic acid binding"/>
    <property type="evidence" value="ECO:0007669"/>
    <property type="project" value="InterPro"/>
</dbReference>
<dbReference type="InterPro" id="IPR036397">
    <property type="entry name" value="RNaseH_sf"/>
</dbReference>
<dbReference type="GO" id="GO:0004523">
    <property type="term" value="F:RNA-DNA hybrid ribonuclease activity"/>
    <property type="evidence" value="ECO:0007669"/>
    <property type="project" value="InterPro"/>
</dbReference>
<dbReference type="SUPFAM" id="SSF53098">
    <property type="entry name" value="Ribonuclease H-like"/>
    <property type="match status" value="1"/>
</dbReference>
<evidence type="ECO:0000313" key="3">
    <source>
        <dbReference type="EMBL" id="CAI4006741.1"/>
    </source>
</evidence>
<dbReference type="InterPro" id="IPR012337">
    <property type="entry name" value="RNaseH-like_sf"/>
</dbReference>
<keyword evidence="5" id="KW-1185">Reference proteome</keyword>
<evidence type="ECO:0000313" key="4">
    <source>
        <dbReference type="EMBL" id="CAL4794053.1"/>
    </source>
</evidence>
<gene>
    <name evidence="3" type="ORF">C1SCF055_LOCUS32354</name>
</gene>
<feature type="region of interest" description="Disordered" evidence="1">
    <location>
        <begin position="76"/>
        <end position="163"/>
    </location>
</feature>
<feature type="region of interest" description="Disordered" evidence="1">
    <location>
        <begin position="611"/>
        <end position="644"/>
    </location>
</feature>
<feature type="compositionally biased region" description="Basic and acidic residues" evidence="1">
    <location>
        <begin position="96"/>
        <end position="121"/>
    </location>
</feature>
<proteinExistence type="predicted"/>
<evidence type="ECO:0000313" key="5">
    <source>
        <dbReference type="Proteomes" id="UP001152797"/>
    </source>
</evidence>
<feature type="compositionally biased region" description="Basic and acidic residues" evidence="1">
    <location>
        <begin position="129"/>
        <end position="139"/>
    </location>
</feature>
<dbReference type="Proteomes" id="UP001152797">
    <property type="component" value="Unassembled WGS sequence"/>
</dbReference>
<feature type="region of interest" description="Disordered" evidence="1">
    <location>
        <begin position="195"/>
        <end position="217"/>
    </location>
</feature>
<dbReference type="EMBL" id="CAMXCT020003890">
    <property type="protein sequence ID" value="CAL1160116.1"/>
    <property type="molecule type" value="Genomic_DNA"/>
</dbReference>
<dbReference type="PROSITE" id="PS50879">
    <property type="entry name" value="RNASE_H_1"/>
    <property type="match status" value="1"/>
</dbReference>
<dbReference type="EMBL" id="CAMXCT010003890">
    <property type="protein sequence ID" value="CAI4006741.1"/>
    <property type="molecule type" value="Genomic_DNA"/>
</dbReference>
<dbReference type="EMBL" id="CAMXCT030003890">
    <property type="protein sequence ID" value="CAL4794053.1"/>
    <property type="molecule type" value="Genomic_DNA"/>
</dbReference>
<reference evidence="4 5" key="2">
    <citation type="submission" date="2024-05" db="EMBL/GenBank/DDBJ databases">
        <authorList>
            <person name="Chen Y."/>
            <person name="Shah S."/>
            <person name="Dougan E. K."/>
            <person name="Thang M."/>
            <person name="Chan C."/>
        </authorList>
    </citation>
    <scope>NUCLEOTIDE SEQUENCE [LARGE SCALE GENOMIC DNA]</scope>
</reference>
<dbReference type="Gene3D" id="3.30.420.10">
    <property type="entry name" value="Ribonuclease H-like superfamily/Ribonuclease H"/>
    <property type="match status" value="1"/>
</dbReference>
<evidence type="ECO:0000256" key="1">
    <source>
        <dbReference type="SAM" id="MobiDB-lite"/>
    </source>
</evidence>
<sequence>MHDLFGIQEQDQDEDSNDETMLTQLASSFRHSTYQVLKLPRSIGNDDVIKRPQISHANCPATCSPEVGAVLQTKSDLNPHKHSSSWDPTTASEVAQDEHEAKPDKLSGPDHSGHSHTKADHQMLATQDHIPKGPRETHAPPKTCTVASTRRGHQNSTEKLSHQKKISDFFQQRVKPIAKNDSAAQTTIPHFFQPKKKLHHQDQSEEQDHPNAQPRHASVEIQKMSTGNLEKAVDQGPQHALEARAAPYHNAEPPSFVTSNPNAPVQGQGQNAQRPRPLWHIEVNGLFLDHAEVRHPETGSGDAILANEPPPDAVSDQDDDSQPSEDTLALMQRPKFKTFPKTKAPSHAVTGQGSATDSPGPIAWFHVHRALPASGANQHQPIQRMVIQARNLDEFHQMLQWQTQRANEACLMPSSRSTKIESWFSDPTILPRSDHSREVTMSTSPTQWPVDVLQRWADFIQPGTPVYLFVVQPDPPGGQPDIIAHVIVAQNPPADRFAAIVSVTELLDDPWHPTRFCALLPNPVSRNELFDLAGIPPDQVAATPGIGAYHGNAPIPEGSAYPVRHGFAFEVITDTLEFEPDATTLWQHTMQADGQVLVTPNIRRLVGQAAQRTSNPMHDDGIVSQQKAKTPRHGLAHQPTSNEAPPYQDDDVAEYLSFVQLSFQSIHGDMMRIHDGTSAPLRPVSHHEDTWDMITCTESFTTNRHNAQETKIQSEDGTMMIGVTPCLHWPLLPANVPLNKEFRVQLYLQASIPAQADTLPVDATSEEPQLLWFANEAWKLALEAEEPCTLLPLPEGLHVPDPSYWALLQPPPCHEQGEVNYTLYLDGAANGTDAGWSVVVVANTQTTEHFLGCAYGTVQLSSVQPDWVGAETADNISAELSAMLFGQNMIMRWQENTKACIRPDLSLSRTVATAVTTCRSNKLLAQLCCALGLWLSKQVTIQEVRGHQGHAWNELADAVAKWAMQQHSNPLHDSFAQLHQLASNPHDVNWTWMQTTHSAVAACFPPLLQQQVMQFTKPTCKLGVLPTERLQPADTVEGSPWQIQMCTANVLATETWSTQQAGTKRTGQRTLRLDAQWHNAKVHIIGIQEARTAQGRFHAPHYHIMASGAKHKRAPLYGCELWVHKTLPVSTDKGGRPVVLGKAVFTVQHADPRRLLVEAKLGRATYAFIVLHAPSLATPSQEHPNPAHDVTQWWNDTSALYTQHVTAKDQWVFLDANAPLPQGDGDLVGPHGAEASNKASELLMEFIEQHQLVVPSILKDFRQEVEASSTLPWLGDATPINDLEQIPSMPPEGFVDVTFVDDCVVMLHARSNDRVAHAIQLLVTALDKASTQRGLSINFEQGKTEVLWTIIGKGAREQKRRLHEDGQLIQWLADGKAYTLHVCHAYKHLGTWVQAHHRHAKEALARDQVHANRLRFLARLLQACPKITWTLLHATQHQHSWLERCLESCRWLLMHYDRRLPLTENSQFLDWKASPEAQLMFDRMQLRRPSDVVAYTQLQGTKLTQIPDGPKKLWWTNDDLPAFIMHSGMVPAPHQRQAAQVLVRYAGHPCHDGPQRLSRASAVSNVLMKRGHWGRCNHPAGSHSALIGRQQDGTFNTAKAKVYPYGLNSILGIGLFKAAERWVSVATDKQLPAELTPYLEQSCHDESVVQPDYHGGKG</sequence>
<reference evidence="3" key="1">
    <citation type="submission" date="2022-10" db="EMBL/GenBank/DDBJ databases">
        <authorList>
            <person name="Chen Y."/>
            <person name="Dougan E. K."/>
            <person name="Chan C."/>
            <person name="Rhodes N."/>
            <person name="Thang M."/>
        </authorList>
    </citation>
    <scope>NUCLEOTIDE SEQUENCE</scope>
</reference>
<feature type="region of interest" description="Disordered" evidence="1">
    <location>
        <begin position="250"/>
        <end position="275"/>
    </location>
</feature>
<accession>A0A9P1DAH4</accession>
<comment type="caution">
    <text evidence="3">The sequence shown here is derived from an EMBL/GenBank/DDBJ whole genome shotgun (WGS) entry which is preliminary data.</text>
</comment>
<name>A0A9P1DAH4_9DINO</name>
<dbReference type="OrthoDB" id="425681at2759"/>
<protein>
    <submittedName>
        <fullName evidence="4">C2H2-type domain-containing protein</fullName>
    </submittedName>
</protein>
<feature type="compositionally biased region" description="Basic and acidic residues" evidence="1">
    <location>
        <begin position="200"/>
        <end position="209"/>
    </location>
</feature>
<organism evidence="3">
    <name type="scientific">Cladocopium goreaui</name>
    <dbReference type="NCBI Taxonomy" id="2562237"/>
    <lineage>
        <taxon>Eukaryota</taxon>
        <taxon>Sar</taxon>
        <taxon>Alveolata</taxon>
        <taxon>Dinophyceae</taxon>
        <taxon>Suessiales</taxon>
        <taxon>Symbiodiniaceae</taxon>
        <taxon>Cladocopium</taxon>
    </lineage>
</organism>